<evidence type="ECO:0000259" key="8">
    <source>
        <dbReference type="PROSITE" id="PS50110"/>
    </source>
</evidence>
<dbReference type="GO" id="GO:0006935">
    <property type="term" value="P:chemotaxis"/>
    <property type="evidence" value="ECO:0007669"/>
    <property type="project" value="UniProtKB-UniRule"/>
</dbReference>
<dbReference type="InterPro" id="IPR001789">
    <property type="entry name" value="Sig_transdc_resp-reg_receiver"/>
</dbReference>
<evidence type="ECO:0000256" key="6">
    <source>
        <dbReference type="PROSITE-ProRule" id="PRU00050"/>
    </source>
</evidence>
<comment type="similarity">
    <text evidence="5">Belongs to the CheB family.</text>
</comment>
<comment type="catalytic activity">
    <reaction evidence="5">
        <text>L-glutaminyl-[protein] + H2O = L-glutamyl-[protein] + NH4(+)</text>
        <dbReference type="Rhea" id="RHEA:16441"/>
        <dbReference type="Rhea" id="RHEA-COMP:10207"/>
        <dbReference type="Rhea" id="RHEA-COMP:10208"/>
        <dbReference type="ChEBI" id="CHEBI:15377"/>
        <dbReference type="ChEBI" id="CHEBI:28938"/>
        <dbReference type="ChEBI" id="CHEBI:29973"/>
        <dbReference type="ChEBI" id="CHEBI:30011"/>
        <dbReference type="EC" id="3.5.1.44"/>
    </reaction>
</comment>
<dbReference type="PIRSF" id="PIRSF000876">
    <property type="entry name" value="RR_chemtxs_CheB"/>
    <property type="match status" value="1"/>
</dbReference>
<dbReference type="Pfam" id="PF01339">
    <property type="entry name" value="CheB_methylest"/>
    <property type="match status" value="1"/>
</dbReference>
<dbReference type="CDD" id="cd16432">
    <property type="entry name" value="CheB_Rec"/>
    <property type="match status" value="1"/>
</dbReference>
<dbReference type="HAMAP" id="MF_00099">
    <property type="entry name" value="CheB_chemtxs"/>
    <property type="match status" value="1"/>
</dbReference>
<dbReference type="PANTHER" id="PTHR42872:SF6">
    <property type="entry name" value="PROTEIN-GLUTAMATE METHYLESTERASE_PROTEIN-GLUTAMINE GLUTAMINASE"/>
    <property type="match status" value="1"/>
</dbReference>
<keyword evidence="1 5" id="KW-0963">Cytoplasm</keyword>
<reference evidence="10 11" key="1">
    <citation type="submission" date="2016-07" db="EMBL/GenBank/DDBJ databases">
        <title>Caryophanon latum genome sequencing.</title>
        <authorList>
            <person name="Verma A."/>
            <person name="Pal Y."/>
            <person name="Krishnamurthi S."/>
        </authorList>
    </citation>
    <scope>NUCLEOTIDE SEQUENCE [LARGE SCALE GENOMIC DNA]</scope>
    <source>
        <strain evidence="10 11">DSM 14151</strain>
    </source>
</reference>
<evidence type="ECO:0000256" key="3">
    <source>
        <dbReference type="ARBA" id="ARBA00022801"/>
    </source>
</evidence>
<dbReference type="SMART" id="SM00448">
    <property type="entry name" value="REC"/>
    <property type="match status" value="1"/>
</dbReference>
<dbReference type="CDD" id="cd17541">
    <property type="entry name" value="REC_CheB-like"/>
    <property type="match status" value="1"/>
</dbReference>
<evidence type="ECO:0000256" key="1">
    <source>
        <dbReference type="ARBA" id="ARBA00022490"/>
    </source>
</evidence>
<comment type="function">
    <text evidence="5">Involved in chemotaxis. Part of a chemotaxis signal transduction system that modulates chemotaxis in response to various stimuli. Catalyzes the demethylation of specific methylglutamate residues introduced into the chemoreceptors (methyl-accepting chemotaxis proteins or MCP) by CheR. Also mediates the irreversible deamidation of specific glutamine residues to glutamic acid.</text>
</comment>
<comment type="caution">
    <text evidence="10">The sequence shown here is derived from an EMBL/GenBank/DDBJ whole genome shotgun (WGS) entry which is preliminary data.</text>
</comment>
<evidence type="ECO:0000256" key="7">
    <source>
        <dbReference type="PROSITE-ProRule" id="PRU00169"/>
    </source>
</evidence>
<dbReference type="GO" id="GO:0005737">
    <property type="term" value="C:cytoplasm"/>
    <property type="evidence" value="ECO:0007669"/>
    <property type="project" value="UniProtKB-SubCell"/>
</dbReference>
<dbReference type="NCBIfam" id="NF001965">
    <property type="entry name" value="PRK00742.1"/>
    <property type="match status" value="1"/>
</dbReference>
<protein>
    <recommendedName>
        <fullName evidence="5">Protein-glutamate methylesterase/protein-glutamine glutaminase</fullName>
        <ecNumber evidence="5">3.1.1.61</ecNumber>
        <ecNumber evidence="5">3.5.1.44</ecNumber>
    </recommendedName>
</protein>
<comment type="PTM">
    <text evidence="5">Phosphorylated by CheA. Phosphorylation of the N-terminal regulatory domain activates the methylesterase activity.</text>
</comment>
<dbReference type="Pfam" id="PF00072">
    <property type="entry name" value="Response_reg"/>
    <property type="match status" value="1"/>
</dbReference>
<dbReference type="InterPro" id="IPR000673">
    <property type="entry name" value="Sig_transdc_resp-reg_Me-estase"/>
</dbReference>
<feature type="active site" evidence="5 6">
    <location>
        <position position="156"/>
    </location>
</feature>
<dbReference type="SUPFAM" id="SSF52738">
    <property type="entry name" value="Methylesterase CheB, C-terminal domain"/>
    <property type="match status" value="1"/>
</dbReference>
<comment type="subcellular location">
    <subcellularLocation>
        <location evidence="5">Cytoplasm</location>
    </subcellularLocation>
</comment>
<comment type="domain">
    <text evidence="5">Contains a C-terminal catalytic domain, and an N-terminal region which modulates catalytic activity.</text>
</comment>
<dbReference type="EMBL" id="MATO01000015">
    <property type="protein sequence ID" value="OCS92593.1"/>
    <property type="molecule type" value="Genomic_DNA"/>
</dbReference>
<evidence type="ECO:0000259" key="9">
    <source>
        <dbReference type="PROSITE" id="PS50122"/>
    </source>
</evidence>
<keyword evidence="3 5" id="KW-0378">Hydrolase</keyword>
<evidence type="ECO:0000256" key="2">
    <source>
        <dbReference type="ARBA" id="ARBA00022500"/>
    </source>
</evidence>
<evidence type="ECO:0000313" key="11">
    <source>
        <dbReference type="Proteomes" id="UP000093482"/>
    </source>
</evidence>
<feature type="domain" description="CheB-type methylesterase" evidence="9">
    <location>
        <begin position="144"/>
        <end position="338"/>
    </location>
</feature>
<keyword evidence="2 5" id="KW-0145">Chemotaxis</keyword>
<dbReference type="PANTHER" id="PTHR42872">
    <property type="entry name" value="PROTEIN-GLUTAMATE METHYLESTERASE/PROTEIN-GLUTAMINE GLUTAMINASE"/>
    <property type="match status" value="1"/>
</dbReference>
<dbReference type="EC" id="3.5.1.44" evidence="5"/>
<dbReference type="EC" id="3.1.1.61" evidence="5"/>
<keyword evidence="5 7" id="KW-0597">Phosphoprotein</keyword>
<keyword evidence="11" id="KW-1185">Reference proteome</keyword>
<feature type="active site" evidence="5 6">
    <location>
        <position position="183"/>
    </location>
</feature>
<feature type="active site" evidence="5 6">
    <location>
        <position position="281"/>
    </location>
</feature>
<dbReference type="SUPFAM" id="SSF52172">
    <property type="entry name" value="CheY-like"/>
    <property type="match status" value="1"/>
</dbReference>
<dbReference type="InterPro" id="IPR035909">
    <property type="entry name" value="CheB_C"/>
</dbReference>
<proteinExistence type="inferred from homology"/>
<evidence type="ECO:0000256" key="5">
    <source>
        <dbReference type="HAMAP-Rule" id="MF_00099"/>
    </source>
</evidence>
<organism evidence="10 11">
    <name type="scientific">Caryophanon latum</name>
    <dbReference type="NCBI Taxonomy" id="33977"/>
    <lineage>
        <taxon>Bacteria</taxon>
        <taxon>Bacillati</taxon>
        <taxon>Bacillota</taxon>
        <taxon>Bacilli</taxon>
        <taxon>Bacillales</taxon>
        <taxon>Caryophanaceae</taxon>
        <taxon>Caryophanon</taxon>
    </lineage>
</organism>
<dbReference type="Gene3D" id="3.40.50.180">
    <property type="entry name" value="Methylesterase CheB, C-terminal domain"/>
    <property type="match status" value="1"/>
</dbReference>
<dbReference type="PROSITE" id="PS50122">
    <property type="entry name" value="CHEB"/>
    <property type="match status" value="1"/>
</dbReference>
<dbReference type="GO" id="GO:0050568">
    <property type="term" value="F:protein-glutamine glutaminase activity"/>
    <property type="evidence" value="ECO:0007669"/>
    <property type="project" value="UniProtKB-UniRule"/>
</dbReference>
<dbReference type="GO" id="GO:0000156">
    <property type="term" value="F:phosphorelay response regulator activity"/>
    <property type="evidence" value="ECO:0007669"/>
    <property type="project" value="InterPro"/>
</dbReference>
<evidence type="ECO:0000313" key="10">
    <source>
        <dbReference type="EMBL" id="OCS92593.1"/>
    </source>
</evidence>
<accession>A0A1C0YZP8</accession>
<dbReference type="OrthoDB" id="9793421at2"/>
<name>A0A1C0YZP8_9BACL</name>
<dbReference type="InterPro" id="IPR008248">
    <property type="entry name" value="CheB-like"/>
</dbReference>
<evidence type="ECO:0000256" key="4">
    <source>
        <dbReference type="ARBA" id="ARBA00048267"/>
    </source>
</evidence>
<gene>
    <name evidence="5" type="primary">cheB</name>
    <name evidence="10" type="ORF">A6K76_06410</name>
</gene>
<dbReference type="GO" id="GO:0008984">
    <property type="term" value="F:protein-glutamate methylesterase activity"/>
    <property type="evidence" value="ECO:0007669"/>
    <property type="project" value="UniProtKB-UniRule"/>
</dbReference>
<dbReference type="InterPro" id="IPR011006">
    <property type="entry name" value="CheY-like_superfamily"/>
</dbReference>
<dbReference type="AlphaFoldDB" id="A0A1C0YZP8"/>
<dbReference type="Proteomes" id="UP000093482">
    <property type="component" value="Unassembled WGS sequence"/>
</dbReference>
<sequence>MKTYGVLVVDDSALMRKSISALIESHPEFYVIGKARNGIDALEKIKTLRPALVTMDVEMPEMNGIEAVQHIMERNPVAVIVIANERAQQEAAMQYGAVDFLLKKYVFEEQELSEFHERLTKAMKVKLRQPVLEEETIIVEEPHVESDMELLIIGASTGGPTALQKVIQQMEPHFPVPVFIIQHMPPGFTKSLATRFNHSCAITVKEAEDHEVLQRGVVYIAPAGLQSSILRNKGGSFTVKLHDKTEVETLYHPSIDVALLSIASSVKNGLVSVILTGMGDDGLRGCQEVKRYGGRVIVEAEESCVVYGMPKVVAHAGYADVQVPINEVFSAILNELNI</sequence>
<feature type="modified residue" description="4-aspartylphosphate" evidence="5 7">
    <location>
        <position position="56"/>
    </location>
</feature>
<dbReference type="PROSITE" id="PS50110">
    <property type="entry name" value="RESPONSE_REGULATORY"/>
    <property type="match status" value="1"/>
</dbReference>
<dbReference type="Gene3D" id="3.40.50.2300">
    <property type="match status" value="1"/>
</dbReference>
<comment type="catalytic activity">
    <reaction evidence="4 5">
        <text>[protein]-L-glutamate 5-O-methyl ester + H2O = L-glutamyl-[protein] + methanol + H(+)</text>
        <dbReference type="Rhea" id="RHEA:23236"/>
        <dbReference type="Rhea" id="RHEA-COMP:10208"/>
        <dbReference type="Rhea" id="RHEA-COMP:10311"/>
        <dbReference type="ChEBI" id="CHEBI:15377"/>
        <dbReference type="ChEBI" id="CHEBI:15378"/>
        <dbReference type="ChEBI" id="CHEBI:17790"/>
        <dbReference type="ChEBI" id="CHEBI:29973"/>
        <dbReference type="ChEBI" id="CHEBI:82795"/>
        <dbReference type="EC" id="3.1.1.61"/>
    </reaction>
</comment>
<feature type="domain" description="Response regulatory" evidence="8">
    <location>
        <begin position="5"/>
        <end position="118"/>
    </location>
</feature>